<gene>
    <name evidence="4" type="ORF">ENR23_00750</name>
</gene>
<keyword evidence="1" id="KW-0812">Transmembrane</keyword>
<evidence type="ECO:0000259" key="2">
    <source>
        <dbReference type="PROSITE" id="PS51831"/>
    </source>
</evidence>
<dbReference type="SUPFAM" id="SSF109604">
    <property type="entry name" value="HD-domain/PDEase-like"/>
    <property type="match status" value="1"/>
</dbReference>
<feature type="domain" description="HD" evidence="2">
    <location>
        <begin position="144"/>
        <end position="266"/>
    </location>
</feature>
<dbReference type="Pfam" id="PF13487">
    <property type="entry name" value="HD_5"/>
    <property type="match status" value="1"/>
</dbReference>
<comment type="caution">
    <text evidence="4">The sequence shown here is derived from an EMBL/GenBank/DDBJ whole genome shotgun (WGS) entry which is preliminary data.</text>
</comment>
<keyword evidence="1" id="KW-1133">Transmembrane helix</keyword>
<feature type="domain" description="HD-GYP" evidence="3">
    <location>
        <begin position="122"/>
        <end position="317"/>
    </location>
</feature>
<dbReference type="CDD" id="cd00077">
    <property type="entry name" value="HDc"/>
    <property type="match status" value="1"/>
</dbReference>
<evidence type="ECO:0000313" key="4">
    <source>
        <dbReference type="EMBL" id="HGZ41952.1"/>
    </source>
</evidence>
<feature type="transmembrane region" description="Helical" evidence="1">
    <location>
        <begin position="94"/>
        <end position="111"/>
    </location>
</feature>
<dbReference type="AlphaFoldDB" id="A0A832I7A0"/>
<evidence type="ECO:0000259" key="3">
    <source>
        <dbReference type="PROSITE" id="PS51832"/>
    </source>
</evidence>
<dbReference type="PROSITE" id="PS51831">
    <property type="entry name" value="HD"/>
    <property type="match status" value="1"/>
</dbReference>
<protein>
    <submittedName>
        <fullName evidence="4">HD-GYP domain-containing protein</fullName>
    </submittedName>
</protein>
<dbReference type="EMBL" id="DSQF01000002">
    <property type="protein sequence ID" value="HGZ41952.1"/>
    <property type="molecule type" value="Genomic_DNA"/>
</dbReference>
<name>A0A832I7A0_UNCEI</name>
<dbReference type="Gene3D" id="1.10.3210.10">
    <property type="entry name" value="Hypothetical protein af1432"/>
    <property type="match status" value="1"/>
</dbReference>
<dbReference type="NCBIfam" id="TIGR00277">
    <property type="entry name" value="HDIG"/>
    <property type="match status" value="1"/>
</dbReference>
<dbReference type="PANTHER" id="PTHR43155:SF2">
    <property type="entry name" value="CYCLIC DI-GMP PHOSPHODIESTERASE PA4108"/>
    <property type="match status" value="1"/>
</dbReference>
<keyword evidence="1" id="KW-0472">Membrane</keyword>
<dbReference type="SMART" id="SM00471">
    <property type="entry name" value="HDc"/>
    <property type="match status" value="1"/>
</dbReference>
<sequence>MSGGPARPGRVHGGLLLVLAIVGVTGVIHFFVVNQRAFLNFYYLPVVFGAYTLGARRGLQAALLACGIVFAFAFMNDRMFAALEPEAWRRWLDLGTWACFLVLTAVVVGSLHEERERQMRDLQHAYHAILDLVARCIDSVDRNTENHSRRVADYAVELARALGLGEREVEDIRAGAYLHDIGKIDVSVDVLRKAAGLSPEEMAEMRRHVDHGERLVRSMGGVLAHVIPIVAYHHERWDGRGYRGLAGEAIPLGARIVAVADTYDALVSDRSYRRGRSAAQALAVLREERGRQFDPRVVDAFLALYATDEPAGAESAERAA</sequence>
<proteinExistence type="predicted"/>
<feature type="transmembrane region" description="Helical" evidence="1">
    <location>
        <begin position="61"/>
        <end position="82"/>
    </location>
</feature>
<dbReference type="PROSITE" id="PS51832">
    <property type="entry name" value="HD_GYP"/>
    <property type="match status" value="1"/>
</dbReference>
<reference evidence="4" key="1">
    <citation type="journal article" date="2020" name="mSystems">
        <title>Genome- and Community-Level Interaction Insights into Carbon Utilization and Element Cycling Functions of Hydrothermarchaeota in Hydrothermal Sediment.</title>
        <authorList>
            <person name="Zhou Z."/>
            <person name="Liu Y."/>
            <person name="Xu W."/>
            <person name="Pan J."/>
            <person name="Luo Z.H."/>
            <person name="Li M."/>
        </authorList>
    </citation>
    <scope>NUCLEOTIDE SEQUENCE [LARGE SCALE GENOMIC DNA]</scope>
    <source>
        <strain evidence="4">SpSt-381</strain>
    </source>
</reference>
<dbReference type="InterPro" id="IPR006674">
    <property type="entry name" value="HD_domain"/>
</dbReference>
<dbReference type="PANTHER" id="PTHR43155">
    <property type="entry name" value="CYCLIC DI-GMP PHOSPHODIESTERASE PA4108-RELATED"/>
    <property type="match status" value="1"/>
</dbReference>
<feature type="transmembrane region" description="Helical" evidence="1">
    <location>
        <begin position="12"/>
        <end position="31"/>
    </location>
</feature>
<dbReference type="InterPro" id="IPR037522">
    <property type="entry name" value="HD_GYP_dom"/>
</dbReference>
<dbReference type="InterPro" id="IPR003607">
    <property type="entry name" value="HD/PDEase_dom"/>
</dbReference>
<dbReference type="InterPro" id="IPR006675">
    <property type="entry name" value="HDIG_dom"/>
</dbReference>
<evidence type="ECO:0000256" key="1">
    <source>
        <dbReference type="SAM" id="Phobius"/>
    </source>
</evidence>
<accession>A0A832I7A0</accession>
<organism evidence="4">
    <name type="scientific">Eiseniibacteriota bacterium</name>
    <dbReference type="NCBI Taxonomy" id="2212470"/>
    <lineage>
        <taxon>Bacteria</taxon>
        <taxon>Candidatus Eiseniibacteriota</taxon>
    </lineage>
</organism>